<dbReference type="PROSITE" id="PS00218">
    <property type="entry name" value="AMINO_ACID_PERMEASE_1"/>
    <property type="match status" value="1"/>
</dbReference>
<dbReference type="Proteomes" id="UP001150904">
    <property type="component" value="Unassembled WGS sequence"/>
</dbReference>
<comment type="caution">
    <text evidence="7">The sequence shown here is derived from an EMBL/GenBank/DDBJ whole genome shotgun (WGS) entry which is preliminary data.</text>
</comment>
<keyword evidence="2" id="KW-0813">Transport</keyword>
<comment type="subcellular location">
    <subcellularLocation>
        <location evidence="1">Membrane</location>
        <topology evidence="1">Multi-pass membrane protein</topology>
    </subcellularLocation>
</comment>
<organism evidence="7 8">
    <name type="scientific">Penicillium cinerascens</name>
    <dbReference type="NCBI Taxonomy" id="70096"/>
    <lineage>
        <taxon>Eukaryota</taxon>
        <taxon>Fungi</taxon>
        <taxon>Dikarya</taxon>
        <taxon>Ascomycota</taxon>
        <taxon>Pezizomycotina</taxon>
        <taxon>Eurotiomycetes</taxon>
        <taxon>Eurotiomycetidae</taxon>
        <taxon>Eurotiales</taxon>
        <taxon>Aspergillaceae</taxon>
        <taxon>Penicillium</taxon>
    </lineage>
</organism>
<gene>
    <name evidence="7" type="ORF">N7498_011025</name>
</gene>
<evidence type="ECO:0000256" key="2">
    <source>
        <dbReference type="ARBA" id="ARBA00022448"/>
    </source>
</evidence>
<keyword evidence="3 6" id="KW-0812">Transmembrane</keyword>
<dbReference type="OrthoDB" id="4476201at2759"/>
<feature type="transmembrane region" description="Helical" evidence="6">
    <location>
        <begin position="431"/>
        <end position="455"/>
    </location>
</feature>
<evidence type="ECO:0000256" key="4">
    <source>
        <dbReference type="ARBA" id="ARBA00022989"/>
    </source>
</evidence>
<evidence type="ECO:0000313" key="8">
    <source>
        <dbReference type="Proteomes" id="UP001150904"/>
    </source>
</evidence>
<proteinExistence type="predicted"/>
<feature type="transmembrane region" description="Helical" evidence="6">
    <location>
        <begin position="105"/>
        <end position="128"/>
    </location>
</feature>
<dbReference type="GO" id="GO:0006865">
    <property type="term" value="P:amino acid transport"/>
    <property type="evidence" value="ECO:0007669"/>
    <property type="project" value="InterPro"/>
</dbReference>
<keyword evidence="5 6" id="KW-0472">Membrane</keyword>
<name>A0A9W9M7G4_9EURO</name>
<dbReference type="EMBL" id="JAPQKR010000016">
    <property type="protein sequence ID" value="KAJ5192040.1"/>
    <property type="molecule type" value="Genomic_DNA"/>
</dbReference>
<reference evidence="7" key="1">
    <citation type="submission" date="2022-12" db="EMBL/GenBank/DDBJ databases">
        <authorList>
            <person name="Petersen C."/>
        </authorList>
    </citation>
    <scope>NUCLEOTIDE SEQUENCE</scope>
    <source>
        <strain evidence="7">IBT 15544</strain>
    </source>
</reference>
<dbReference type="InterPro" id="IPR002293">
    <property type="entry name" value="AA/rel_permease1"/>
</dbReference>
<dbReference type="InterPro" id="IPR004840">
    <property type="entry name" value="Amino_acid_permease_CS"/>
</dbReference>
<evidence type="ECO:0000256" key="5">
    <source>
        <dbReference type="ARBA" id="ARBA00023136"/>
    </source>
</evidence>
<feature type="transmembrane region" description="Helical" evidence="6">
    <location>
        <begin position="308"/>
        <end position="327"/>
    </location>
</feature>
<dbReference type="AlphaFoldDB" id="A0A9W9M7G4"/>
<dbReference type="GO" id="GO:0016020">
    <property type="term" value="C:membrane"/>
    <property type="evidence" value="ECO:0007669"/>
    <property type="project" value="UniProtKB-SubCell"/>
</dbReference>
<feature type="transmembrane region" description="Helical" evidence="6">
    <location>
        <begin position="396"/>
        <end position="419"/>
    </location>
</feature>
<dbReference type="PIRSF" id="PIRSF006060">
    <property type="entry name" value="AA_transporter"/>
    <property type="match status" value="1"/>
</dbReference>
<evidence type="ECO:0000256" key="1">
    <source>
        <dbReference type="ARBA" id="ARBA00004141"/>
    </source>
</evidence>
<dbReference type="PANTHER" id="PTHR45649">
    <property type="entry name" value="AMINO-ACID PERMEASE BAT1"/>
    <property type="match status" value="1"/>
</dbReference>
<feature type="transmembrane region" description="Helical" evidence="6">
    <location>
        <begin position="372"/>
        <end position="390"/>
    </location>
</feature>
<sequence>MNQNVVDNLDMASMGYKQAFSRKYNKWSMLALAFNILGTWATFAYDLDGGLTDGGPVSILWGLSTVTFCNLCIAASLGELCSSMPSALGQAYWIFRLWDSPWGRFLSYLCAWINTFGWWAVTASQVAFMTNFALAIKSMLDNMWLGASGWLLFVVYLGITFLFTIANAVAGRKDYVLPWLNNIIGIQFGALLVAFSLSMLISTGVHSNLRYQRASFVFGQWLNRTGWPDGVVWFTGLRMAAYGLTAFDSVIHMAEEIPAPRVNIPRVLYLVVIISATTGGIFMVVSLFCMQDLNQVLDSPTGLPFTTLVTSTVGSGGAVALMVLFEINGLGQGISIMTATSRLTWGFSRDGGLPWSNYLSHVDAYWNVPLRVLWIESLFISLIGVLYLFSQKALQAVVSVSTIALTVSYGLPIVVLVLVGRDKLPSRKFDLGGWGYLLNSVSIVYCCITTTFFFFPSTPHPSASEMNYAIAVFGVMLAASVIFWFMKGKATYLTADRTMQEIIRAQNLLPMAEQSRSDQIRFYIETDRSRLAASRLMALWDMDAEGQL</sequence>
<dbReference type="Pfam" id="PF13520">
    <property type="entry name" value="AA_permease_2"/>
    <property type="match status" value="1"/>
</dbReference>
<accession>A0A9W9M7G4</accession>
<evidence type="ECO:0000256" key="6">
    <source>
        <dbReference type="SAM" id="Phobius"/>
    </source>
</evidence>
<dbReference type="Gene3D" id="1.20.1740.10">
    <property type="entry name" value="Amino acid/polyamine transporter I"/>
    <property type="match status" value="1"/>
</dbReference>
<feature type="transmembrane region" description="Helical" evidence="6">
    <location>
        <begin position="230"/>
        <end position="247"/>
    </location>
</feature>
<keyword evidence="4 6" id="KW-1133">Transmembrane helix</keyword>
<feature type="transmembrane region" description="Helical" evidence="6">
    <location>
        <begin position="148"/>
        <end position="170"/>
    </location>
</feature>
<feature type="transmembrane region" description="Helical" evidence="6">
    <location>
        <begin position="267"/>
        <end position="288"/>
    </location>
</feature>
<evidence type="ECO:0000313" key="7">
    <source>
        <dbReference type="EMBL" id="KAJ5192040.1"/>
    </source>
</evidence>
<dbReference type="GO" id="GO:0022857">
    <property type="term" value="F:transmembrane transporter activity"/>
    <property type="evidence" value="ECO:0007669"/>
    <property type="project" value="InterPro"/>
</dbReference>
<dbReference type="GeneID" id="83185382"/>
<protein>
    <submittedName>
        <fullName evidence="7">Uncharacterized protein</fullName>
    </submittedName>
</protein>
<reference evidence="7" key="2">
    <citation type="journal article" date="2023" name="IMA Fungus">
        <title>Comparative genomic study of the Penicillium genus elucidates a diverse pangenome and 15 lateral gene transfer events.</title>
        <authorList>
            <person name="Petersen C."/>
            <person name="Sorensen T."/>
            <person name="Nielsen M.R."/>
            <person name="Sondergaard T.E."/>
            <person name="Sorensen J.L."/>
            <person name="Fitzpatrick D.A."/>
            <person name="Frisvad J.C."/>
            <person name="Nielsen K.L."/>
        </authorList>
    </citation>
    <scope>NUCLEOTIDE SEQUENCE</scope>
    <source>
        <strain evidence="7">IBT 15544</strain>
    </source>
</reference>
<dbReference type="PANTHER" id="PTHR45649:SF22">
    <property type="entry name" value="TRANSPORTER, PUTATIVE (EUROFUNG)-RELATED"/>
    <property type="match status" value="1"/>
</dbReference>
<dbReference type="RefSeq" id="XP_058304980.1">
    <property type="nucleotide sequence ID" value="XM_058458081.1"/>
</dbReference>
<feature type="transmembrane region" description="Helical" evidence="6">
    <location>
        <begin position="27"/>
        <end position="45"/>
    </location>
</feature>
<feature type="transmembrane region" description="Helical" evidence="6">
    <location>
        <begin position="57"/>
        <end position="77"/>
    </location>
</feature>
<keyword evidence="8" id="KW-1185">Reference proteome</keyword>
<evidence type="ECO:0000256" key="3">
    <source>
        <dbReference type="ARBA" id="ARBA00022692"/>
    </source>
</evidence>
<feature type="transmembrane region" description="Helical" evidence="6">
    <location>
        <begin position="182"/>
        <end position="201"/>
    </location>
</feature>
<feature type="transmembrane region" description="Helical" evidence="6">
    <location>
        <begin position="467"/>
        <end position="486"/>
    </location>
</feature>